<evidence type="ECO:0000313" key="2">
    <source>
        <dbReference type="EMBL" id="CAI9602115.1"/>
    </source>
</evidence>
<accession>A0ABN9G1M4</accession>
<dbReference type="EMBL" id="CATNWA010017645">
    <property type="protein sequence ID" value="CAI9602115.1"/>
    <property type="molecule type" value="Genomic_DNA"/>
</dbReference>
<sequence length="62" mass="7163">MPGVRTGEYSTVRNNPGQQLIRNTGTQVPEHRETKRQPVTAQGGFKYRSQRCHWRQARTRGP</sequence>
<reference evidence="2" key="1">
    <citation type="submission" date="2023-05" db="EMBL/GenBank/DDBJ databases">
        <authorList>
            <person name="Stuckert A."/>
        </authorList>
    </citation>
    <scope>NUCLEOTIDE SEQUENCE</scope>
</reference>
<evidence type="ECO:0000313" key="3">
    <source>
        <dbReference type="Proteomes" id="UP001162483"/>
    </source>
</evidence>
<gene>
    <name evidence="2" type="ORF">SPARVUS_LOCUS13085679</name>
</gene>
<dbReference type="Proteomes" id="UP001162483">
    <property type="component" value="Unassembled WGS sequence"/>
</dbReference>
<feature type="compositionally biased region" description="Polar residues" evidence="1">
    <location>
        <begin position="8"/>
        <end position="27"/>
    </location>
</feature>
<organism evidence="2 3">
    <name type="scientific">Staurois parvus</name>
    <dbReference type="NCBI Taxonomy" id="386267"/>
    <lineage>
        <taxon>Eukaryota</taxon>
        <taxon>Metazoa</taxon>
        <taxon>Chordata</taxon>
        <taxon>Craniata</taxon>
        <taxon>Vertebrata</taxon>
        <taxon>Euteleostomi</taxon>
        <taxon>Amphibia</taxon>
        <taxon>Batrachia</taxon>
        <taxon>Anura</taxon>
        <taxon>Neobatrachia</taxon>
        <taxon>Ranoidea</taxon>
        <taxon>Ranidae</taxon>
        <taxon>Staurois</taxon>
    </lineage>
</organism>
<evidence type="ECO:0000256" key="1">
    <source>
        <dbReference type="SAM" id="MobiDB-lite"/>
    </source>
</evidence>
<keyword evidence="3" id="KW-1185">Reference proteome</keyword>
<proteinExistence type="predicted"/>
<protein>
    <submittedName>
        <fullName evidence="2">Uncharacterized protein</fullName>
    </submittedName>
</protein>
<feature type="compositionally biased region" description="Basic residues" evidence="1">
    <location>
        <begin position="48"/>
        <end position="62"/>
    </location>
</feature>
<feature type="region of interest" description="Disordered" evidence="1">
    <location>
        <begin position="1"/>
        <end position="62"/>
    </location>
</feature>
<name>A0ABN9G1M4_9NEOB</name>
<comment type="caution">
    <text evidence="2">The sequence shown here is derived from an EMBL/GenBank/DDBJ whole genome shotgun (WGS) entry which is preliminary data.</text>
</comment>